<proteinExistence type="predicted"/>
<name>A0ABU3IJP1_STAHA</name>
<dbReference type="Proteomes" id="UP001269271">
    <property type="component" value="Unassembled WGS sequence"/>
</dbReference>
<reference evidence="1 2" key="1">
    <citation type="submission" date="2023-08" db="EMBL/GenBank/DDBJ databases">
        <title>Genomic surveillance of Staphylococcus haemolyticus neonatal outbreak in southern France.</title>
        <authorList>
            <person name="Magnan C."/>
            <person name="Morsli M."/>
            <person name="Thiery B."/>
            <person name="Salipante F."/>
            <person name="Attar J."/>
            <person name="Massimo D.M."/>
            <person name="Ory J."/>
            <person name="Pantel A."/>
            <person name="Lavigne J.-P."/>
        </authorList>
    </citation>
    <scope>NUCLEOTIDE SEQUENCE [LARGE SCALE GENOMIC DNA]</scope>
    <source>
        <strain evidence="1 2">NSH026</strain>
    </source>
</reference>
<dbReference type="EMBL" id="JAVSOO010000055">
    <property type="protein sequence ID" value="MDT4287774.1"/>
    <property type="molecule type" value="Genomic_DNA"/>
</dbReference>
<evidence type="ECO:0000313" key="1">
    <source>
        <dbReference type="EMBL" id="MDT4287774.1"/>
    </source>
</evidence>
<keyword evidence="2" id="KW-1185">Reference proteome</keyword>
<organism evidence="1 2">
    <name type="scientific">Staphylococcus haemolyticus</name>
    <dbReference type="NCBI Taxonomy" id="1283"/>
    <lineage>
        <taxon>Bacteria</taxon>
        <taxon>Bacillati</taxon>
        <taxon>Bacillota</taxon>
        <taxon>Bacilli</taxon>
        <taxon>Bacillales</taxon>
        <taxon>Staphylococcaceae</taxon>
        <taxon>Staphylococcus</taxon>
    </lineage>
</organism>
<dbReference type="RefSeq" id="WP_011276847.1">
    <property type="nucleotide sequence ID" value="NZ_BKAY01000057.1"/>
</dbReference>
<protein>
    <submittedName>
        <fullName evidence="1">Uncharacterized protein</fullName>
    </submittedName>
</protein>
<sequence>MIFIYIIFSAILLYYALKYGIRNGFVELEANKDGLVYYKKSASLLEEIGNIYSRVSTSKSKEAKAIYNEAFDILLSEKNRRLYLKN</sequence>
<comment type="caution">
    <text evidence="1">The sequence shown here is derived from an EMBL/GenBank/DDBJ whole genome shotgun (WGS) entry which is preliminary data.</text>
</comment>
<dbReference type="GeneID" id="93781835"/>
<accession>A0ABU3IJP1</accession>
<evidence type="ECO:0000313" key="2">
    <source>
        <dbReference type="Proteomes" id="UP001269271"/>
    </source>
</evidence>
<gene>
    <name evidence="1" type="ORF">RO950_12435</name>
</gene>